<dbReference type="SUPFAM" id="SSF161098">
    <property type="entry name" value="MetI-like"/>
    <property type="match status" value="1"/>
</dbReference>
<dbReference type="GO" id="GO:0055085">
    <property type="term" value="P:transmembrane transport"/>
    <property type="evidence" value="ECO:0007669"/>
    <property type="project" value="InterPro"/>
</dbReference>
<comment type="similarity">
    <text evidence="6">Belongs to the binding-protein-dependent transport system permease family.</text>
</comment>
<feature type="transmembrane region" description="Helical" evidence="6">
    <location>
        <begin position="82"/>
        <end position="101"/>
    </location>
</feature>
<evidence type="ECO:0000256" key="1">
    <source>
        <dbReference type="ARBA" id="ARBA00004651"/>
    </source>
</evidence>
<dbReference type="InterPro" id="IPR035906">
    <property type="entry name" value="MetI-like_sf"/>
</dbReference>
<evidence type="ECO:0000256" key="5">
    <source>
        <dbReference type="ARBA" id="ARBA00023136"/>
    </source>
</evidence>
<dbReference type="RefSeq" id="WP_165612592.1">
    <property type="nucleotide sequence ID" value="NZ_FNAT01000004.1"/>
</dbReference>
<proteinExistence type="inferred from homology"/>
<dbReference type="PANTHER" id="PTHR30177:SF4">
    <property type="entry name" value="OSMOPROTECTANT IMPORT PERMEASE PROTEIN OSMW"/>
    <property type="match status" value="1"/>
</dbReference>
<evidence type="ECO:0000313" key="9">
    <source>
        <dbReference type="Proteomes" id="UP000198922"/>
    </source>
</evidence>
<dbReference type="STRING" id="521013.SAMN04488567_2752"/>
<dbReference type="InterPro" id="IPR000515">
    <property type="entry name" value="MetI-like"/>
</dbReference>
<organism evidence="8 9">
    <name type="scientific">Limimaricola pyoseonensis</name>
    <dbReference type="NCBI Taxonomy" id="521013"/>
    <lineage>
        <taxon>Bacteria</taxon>
        <taxon>Pseudomonadati</taxon>
        <taxon>Pseudomonadota</taxon>
        <taxon>Alphaproteobacteria</taxon>
        <taxon>Rhodobacterales</taxon>
        <taxon>Paracoccaceae</taxon>
        <taxon>Limimaricola</taxon>
    </lineage>
</organism>
<evidence type="ECO:0000256" key="3">
    <source>
        <dbReference type="ARBA" id="ARBA00022692"/>
    </source>
</evidence>
<dbReference type="Gene3D" id="1.10.3720.10">
    <property type="entry name" value="MetI-like"/>
    <property type="match status" value="1"/>
</dbReference>
<feature type="transmembrane region" description="Helical" evidence="6">
    <location>
        <begin position="184"/>
        <end position="203"/>
    </location>
</feature>
<dbReference type="GO" id="GO:0031460">
    <property type="term" value="P:glycine betaine transport"/>
    <property type="evidence" value="ECO:0007669"/>
    <property type="project" value="UniProtKB-ARBA"/>
</dbReference>
<dbReference type="AlphaFoldDB" id="A0A1G7G6V1"/>
<sequence length="214" mass="22397">MELIWFAVGNRDAIAGMALEHITIVGVAVGLAILTGVPLGIAITQNRRIADVVLYAASIIVTVPSIALFGLMIPILSTIGHGIGWLPAVIAILLYSQLPIVRNTYTAITNVDPALREAARGMGMTPLQRMWRVELPIAVPVIMAGVRTAVVMNIGVAAIAAYIGAGGLGVLISRGISQTDPRQLIIGALAVSLLAIVADRALYRVQKLLTPAGL</sequence>
<keyword evidence="4 6" id="KW-1133">Transmembrane helix</keyword>
<keyword evidence="9" id="KW-1185">Reference proteome</keyword>
<gene>
    <name evidence="8" type="ORF">SAMN04488567_2752</name>
</gene>
<feature type="domain" description="ABC transmembrane type-1" evidence="7">
    <location>
        <begin position="18"/>
        <end position="202"/>
    </location>
</feature>
<keyword evidence="2 6" id="KW-0813">Transport</keyword>
<evidence type="ECO:0000256" key="2">
    <source>
        <dbReference type="ARBA" id="ARBA00022448"/>
    </source>
</evidence>
<reference evidence="9" key="1">
    <citation type="submission" date="2016-10" db="EMBL/GenBank/DDBJ databases">
        <authorList>
            <person name="Varghese N."/>
            <person name="Submissions S."/>
        </authorList>
    </citation>
    <scope>NUCLEOTIDE SEQUENCE [LARGE SCALE GENOMIC DNA]</scope>
    <source>
        <strain evidence="9">DSM 21424</strain>
    </source>
</reference>
<dbReference type="Pfam" id="PF00528">
    <property type="entry name" value="BPD_transp_1"/>
    <property type="match status" value="1"/>
</dbReference>
<keyword evidence="3 6" id="KW-0812">Transmembrane</keyword>
<evidence type="ECO:0000313" key="8">
    <source>
        <dbReference type="EMBL" id="SDE83833.1"/>
    </source>
</evidence>
<evidence type="ECO:0000259" key="7">
    <source>
        <dbReference type="PROSITE" id="PS50928"/>
    </source>
</evidence>
<dbReference type="FunFam" id="1.10.3720.10:FF:000001">
    <property type="entry name" value="Glycine betaine ABC transporter, permease"/>
    <property type="match status" value="1"/>
</dbReference>
<feature type="transmembrane region" description="Helical" evidence="6">
    <location>
        <begin position="22"/>
        <end position="41"/>
    </location>
</feature>
<protein>
    <submittedName>
        <fullName evidence="8">Osmoprotectant transport system permease protein</fullName>
    </submittedName>
</protein>
<comment type="subcellular location">
    <subcellularLocation>
        <location evidence="1 6">Cell membrane</location>
        <topology evidence="1 6">Multi-pass membrane protein</topology>
    </subcellularLocation>
</comment>
<keyword evidence="5 6" id="KW-0472">Membrane</keyword>
<evidence type="ECO:0000256" key="6">
    <source>
        <dbReference type="RuleBase" id="RU363032"/>
    </source>
</evidence>
<dbReference type="EMBL" id="FNAT01000004">
    <property type="protein sequence ID" value="SDE83833.1"/>
    <property type="molecule type" value="Genomic_DNA"/>
</dbReference>
<dbReference type="PROSITE" id="PS50928">
    <property type="entry name" value="ABC_TM1"/>
    <property type="match status" value="1"/>
</dbReference>
<dbReference type="GO" id="GO:0005886">
    <property type="term" value="C:plasma membrane"/>
    <property type="evidence" value="ECO:0007669"/>
    <property type="project" value="UniProtKB-SubCell"/>
</dbReference>
<feature type="transmembrane region" description="Helical" evidence="6">
    <location>
        <begin position="53"/>
        <end position="76"/>
    </location>
</feature>
<evidence type="ECO:0000256" key="4">
    <source>
        <dbReference type="ARBA" id="ARBA00022989"/>
    </source>
</evidence>
<dbReference type="PANTHER" id="PTHR30177">
    <property type="entry name" value="GLYCINE BETAINE/L-PROLINE TRANSPORT SYSTEM PERMEASE PROTEIN PROW"/>
    <property type="match status" value="1"/>
</dbReference>
<name>A0A1G7G6V1_9RHOB</name>
<accession>A0A1G7G6V1</accession>
<dbReference type="Proteomes" id="UP000198922">
    <property type="component" value="Unassembled WGS sequence"/>
</dbReference>
<dbReference type="InterPro" id="IPR051204">
    <property type="entry name" value="ABC_transp_perm/SBD"/>
</dbReference>
<feature type="transmembrane region" description="Helical" evidence="6">
    <location>
        <begin position="152"/>
        <end position="172"/>
    </location>
</feature>
<dbReference type="CDD" id="cd06261">
    <property type="entry name" value="TM_PBP2"/>
    <property type="match status" value="1"/>
</dbReference>